<dbReference type="PANTHER" id="PTHR30572">
    <property type="entry name" value="MEMBRANE COMPONENT OF TRANSPORTER-RELATED"/>
    <property type="match status" value="1"/>
</dbReference>
<dbReference type="Proteomes" id="UP001321486">
    <property type="component" value="Chromosome"/>
</dbReference>
<feature type="domain" description="ABC3 transporter permease C-terminal" evidence="8">
    <location>
        <begin position="309"/>
        <end position="425"/>
    </location>
</feature>
<keyword evidence="4 7" id="KW-1133">Transmembrane helix</keyword>
<reference evidence="10" key="1">
    <citation type="journal article" date="2019" name="Int. J. Syst. Evol. Microbiol.">
        <title>The Global Catalogue of Microorganisms (GCM) 10K type strain sequencing project: providing services to taxonomists for standard genome sequencing and annotation.</title>
        <authorList>
            <consortium name="The Broad Institute Genomics Platform"/>
            <consortium name="The Broad Institute Genome Sequencing Center for Infectious Disease"/>
            <person name="Wu L."/>
            <person name="Ma J."/>
        </authorList>
    </citation>
    <scope>NUCLEOTIDE SEQUENCE [LARGE SCALE GENOMIC DNA]</scope>
    <source>
        <strain evidence="10">NBRC 108728</strain>
    </source>
</reference>
<gene>
    <name evidence="9" type="ORF">GCM10025867_35220</name>
</gene>
<feature type="transmembrane region" description="Helical" evidence="7">
    <location>
        <begin position="361"/>
        <end position="384"/>
    </location>
</feature>
<keyword evidence="3 7" id="KW-0812">Transmembrane</keyword>
<feature type="transmembrane region" description="Helical" evidence="7">
    <location>
        <begin position="305"/>
        <end position="327"/>
    </location>
</feature>
<sequence length="440" mass="44147">MAAGLTVRQIVVADAAPTRVDATAVALPLLLALTGCVVTARIVPVVLGAILPRLRKRPGVALFTGAAIVARGPGGTAVTLLAALIAVAVALFGSVLGTTLASGLEAAGRASVGSSIAVAADTLDDDVITGLGRLPGVASSVEIANEDDVTVANRGVQLPATVVIADTARLATVQRGVPGTFPIPGGLRKTTNGIPVVISQALADRLGGKSSQIAGTRLDVVAVEPSQTALTKSSEWILVDADQAEAIGESFGSANLALLRLEPGADPRAVAGAAVRATGDASLVDTAQEAIDRLSENPLVPGMRALSLVASALAGAVGILALLLATLQETPARRARIALLSMLGLDRRQARRILAVESLPIGLAALVGGAAVAVAIVALVLPAIDLRSFTGSAERPPLAVDPLVVVSILVGGLVAVAAVTLVTIRTTSIRGVDRRLAPEE</sequence>
<evidence type="ECO:0000259" key="8">
    <source>
        <dbReference type="Pfam" id="PF02687"/>
    </source>
</evidence>
<evidence type="ECO:0000256" key="3">
    <source>
        <dbReference type="ARBA" id="ARBA00022692"/>
    </source>
</evidence>
<protein>
    <recommendedName>
        <fullName evidence="8">ABC3 transporter permease C-terminal domain-containing protein</fullName>
    </recommendedName>
</protein>
<evidence type="ECO:0000313" key="10">
    <source>
        <dbReference type="Proteomes" id="UP001321486"/>
    </source>
</evidence>
<comment type="subcellular location">
    <subcellularLocation>
        <location evidence="1">Cell membrane</location>
        <topology evidence="1">Multi-pass membrane protein</topology>
    </subcellularLocation>
</comment>
<feature type="transmembrane region" description="Helical" evidence="7">
    <location>
        <begin position="72"/>
        <end position="96"/>
    </location>
</feature>
<name>A0ABM8GS48_9MICO</name>
<keyword evidence="2" id="KW-1003">Cell membrane</keyword>
<keyword evidence="10" id="KW-1185">Reference proteome</keyword>
<proteinExistence type="inferred from homology"/>
<evidence type="ECO:0000256" key="4">
    <source>
        <dbReference type="ARBA" id="ARBA00022989"/>
    </source>
</evidence>
<feature type="transmembrane region" description="Helical" evidence="7">
    <location>
        <begin position="404"/>
        <end position="424"/>
    </location>
</feature>
<evidence type="ECO:0000256" key="2">
    <source>
        <dbReference type="ARBA" id="ARBA00022475"/>
    </source>
</evidence>
<dbReference type="PANTHER" id="PTHR30572:SF4">
    <property type="entry name" value="ABC TRANSPORTER PERMEASE YTRF"/>
    <property type="match status" value="1"/>
</dbReference>
<organism evidence="9 10">
    <name type="scientific">Frondihabitans sucicola</name>
    <dbReference type="NCBI Taxonomy" id="1268041"/>
    <lineage>
        <taxon>Bacteria</taxon>
        <taxon>Bacillati</taxon>
        <taxon>Actinomycetota</taxon>
        <taxon>Actinomycetes</taxon>
        <taxon>Micrococcales</taxon>
        <taxon>Microbacteriaceae</taxon>
        <taxon>Frondihabitans</taxon>
    </lineage>
</organism>
<accession>A0ABM8GS48</accession>
<evidence type="ECO:0000256" key="5">
    <source>
        <dbReference type="ARBA" id="ARBA00023136"/>
    </source>
</evidence>
<feature type="transmembrane region" description="Helical" evidence="7">
    <location>
        <begin position="25"/>
        <end position="51"/>
    </location>
</feature>
<evidence type="ECO:0000256" key="6">
    <source>
        <dbReference type="ARBA" id="ARBA00038076"/>
    </source>
</evidence>
<evidence type="ECO:0000256" key="7">
    <source>
        <dbReference type="SAM" id="Phobius"/>
    </source>
</evidence>
<dbReference type="Pfam" id="PF02687">
    <property type="entry name" value="FtsX"/>
    <property type="match status" value="1"/>
</dbReference>
<evidence type="ECO:0000313" key="9">
    <source>
        <dbReference type="EMBL" id="BDZ51281.1"/>
    </source>
</evidence>
<dbReference type="EMBL" id="AP027732">
    <property type="protein sequence ID" value="BDZ51281.1"/>
    <property type="molecule type" value="Genomic_DNA"/>
</dbReference>
<dbReference type="InterPro" id="IPR050250">
    <property type="entry name" value="Macrolide_Exporter_MacB"/>
</dbReference>
<evidence type="ECO:0000256" key="1">
    <source>
        <dbReference type="ARBA" id="ARBA00004651"/>
    </source>
</evidence>
<comment type="similarity">
    <text evidence="6">Belongs to the ABC-4 integral membrane protein family.</text>
</comment>
<keyword evidence="5 7" id="KW-0472">Membrane</keyword>
<dbReference type="RefSeq" id="WP_286344077.1">
    <property type="nucleotide sequence ID" value="NZ_AP027732.1"/>
</dbReference>
<dbReference type="InterPro" id="IPR003838">
    <property type="entry name" value="ABC3_permease_C"/>
</dbReference>